<gene>
    <name evidence="3" type="ORF">NCTC7807_03623</name>
</gene>
<organism evidence="3 4">
    <name type="scientific">Streptomyces griseus</name>
    <dbReference type="NCBI Taxonomy" id="1911"/>
    <lineage>
        <taxon>Bacteria</taxon>
        <taxon>Bacillati</taxon>
        <taxon>Actinomycetota</taxon>
        <taxon>Actinomycetes</taxon>
        <taxon>Kitasatosporales</taxon>
        <taxon>Streptomycetaceae</taxon>
        <taxon>Streptomyces</taxon>
    </lineage>
</organism>
<evidence type="ECO:0000256" key="2">
    <source>
        <dbReference type="SAM" id="Phobius"/>
    </source>
</evidence>
<dbReference type="AlphaFoldDB" id="A0A380P1L4"/>
<name>A0A380P1L4_STRGR</name>
<dbReference type="InterPro" id="IPR006311">
    <property type="entry name" value="TAT_signal"/>
</dbReference>
<evidence type="ECO:0000256" key="1">
    <source>
        <dbReference type="SAM" id="MobiDB-lite"/>
    </source>
</evidence>
<dbReference type="InterPro" id="IPR046112">
    <property type="entry name" value="DUF6049"/>
</dbReference>
<feature type="transmembrane region" description="Helical" evidence="2">
    <location>
        <begin position="702"/>
        <end position="722"/>
    </location>
</feature>
<dbReference type="EMBL" id="UHID01000006">
    <property type="protein sequence ID" value="SUP58273.1"/>
    <property type="molecule type" value="Genomic_DNA"/>
</dbReference>
<keyword evidence="2" id="KW-0812">Transmembrane</keyword>
<dbReference type="Proteomes" id="UP000254150">
    <property type="component" value="Unassembled WGS sequence"/>
</dbReference>
<evidence type="ECO:0000313" key="3">
    <source>
        <dbReference type="EMBL" id="SUP58273.1"/>
    </source>
</evidence>
<reference evidence="3 4" key="1">
    <citation type="submission" date="2018-06" db="EMBL/GenBank/DDBJ databases">
        <authorList>
            <consortium name="Pathogen Informatics"/>
            <person name="Doyle S."/>
        </authorList>
    </citation>
    <scope>NUCLEOTIDE SEQUENCE [LARGE SCALE GENOMIC DNA]</scope>
    <source>
        <strain evidence="3 4">NCTC7807</strain>
    </source>
</reference>
<protein>
    <submittedName>
        <fullName evidence="3">Membrane protein</fullName>
    </submittedName>
</protein>
<proteinExistence type="predicted"/>
<keyword evidence="2" id="KW-1133">Transmembrane helix</keyword>
<evidence type="ECO:0000313" key="4">
    <source>
        <dbReference type="Proteomes" id="UP000254150"/>
    </source>
</evidence>
<dbReference type="Pfam" id="PF19516">
    <property type="entry name" value="DUF6049"/>
    <property type="match status" value="1"/>
</dbReference>
<accession>A0A380P1L4</accession>
<dbReference type="PROSITE" id="PS51318">
    <property type="entry name" value="TAT"/>
    <property type="match status" value="1"/>
</dbReference>
<dbReference type="RefSeq" id="WP_115068954.1">
    <property type="nucleotide sequence ID" value="NZ_UHID01000006.1"/>
</dbReference>
<sequence>MAEAADIPRTGPSAARRWLGRGAALLAGTALLGGLLHLPAAQAAPVPQAPATDAQARTAQPVFVSLDSFSPAAPVEGDRLTITGTVTNQSKRAITDAHVGLRVGPVLNGRSAIDHAARRDGFSPGADGLEIDEEYAQEVDSLAAGRSLPFRLSVPVDDLDLDGNGIYQLGVSLSGKTAAQPYEQVQGIERTFLPWQPKAAGGQTSLTMLWPLISTPHLTAETDTDEEQTPIFEDDNLAAELAPGGRLERMVALGRELDITWIVDPDLLASVDAMRDGYRVRNADGSTRPGGEQGRKLATDWLAAVESAVAGKKIVALPYGDPDIASIAHRGKNVSGSLGRLKDATDVAASTVETILHVKPSTDFSWPVEGAVTPSIIDVATSAGARNVIARSDSMREAGSLTYTPSAARPIGGGTTAVVADDRLSTLFQGDMTKAGNATLAVQRFVAQTLMTTLQDEGNERSLVVAPQRMPTASQARTMAEALEALDDERWSTPQNLTAAAKADPDARATARVPGNGSYPEALRKQELRKAAFEEIKETQDKLDRFKVILTNQDRVVPPFGRAVDREMSTSWRGLPKEAEQFRSVVSRYLNQLIGSVQLIEKSEAKLSGHSATIPVTVQNNLLQGVDKLVLRLESSKPTRLKIGEGRYQDQPVKVSGGHSQSVKFTTTANANGPVPVWAQLYTEDGRAYGAPIRFDVNVTEFTPTVMLVLAGGVLLLVLAGFRMYTQRKRQARELEAEQGGAPGDPGPGTADEGPDVDGGPGQPGDHGPDTAPESPAPSGPGETVDR</sequence>
<feature type="region of interest" description="Disordered" evidence="1">
    <location>
        <begin position="499"/>
        <end position="521"/>
    </location>
</feature>
<keyword evidence="2" id="KW-0472">Membrane</keyword>
<feature type="region of interest" description="Disordered" evidence="1">
    <location>
        <begin position="733"/>
        <end position="787"/>
    </location>
</feature>